<evidence type="ECO:0000256" key="1">
    <source>
        <dbReference type="ARBA" id="ARBA00022448"/>
    </source>
</evidence>
<dbReference type="PROSITE" id="PS50893">
    <property type="entry name" value="ABC_TRANSPORTER_2"/>
    <property type="match status" value="2"/>
</dbReference>
<feature type="domain" description="ABC transporter" evidence="4">
    <location>
        <begin position="285"/>
        <end position="513"/>
    </location>
</feature>
<dbReference type="PANTHER" id="PTHR43553">
    <property type="entry name" value="HEAVY METAL TRANSPORTER"/>
    <property type="match status" value="1"/>
</dbReference>
<dbReference type="InterPro" id="IPR003439">
    <property type="entry name" value="ABC_transporter-like_ATP-bd"/>
</dbReference>
<dbReference type="Proteomes" id="UP000740727">
    <property type="component" value="Unassembled WGS sequence"/>
</dbReference>
<dbReference type="EMBL" id="RFXN01000001">
    <property type="protein sequence ID" value="NBR93250.1"/>
    <property type="molecule type" value="Genomic_DNA"/>
</dbReference>
<dbReference type="InterPro" id="IPR017871">
    <property type="entry name" value="ABC_transporter-like_CS"/>
</dbReference>
<accession>A0A965LKE6</accession>
<proteinExistence type="predicted"/>
<reference evidence="5" key="1">
    <citation type="submission" date="2018-10" db="EMBL/GenBank/DDBJ databases">
        <title>Iterative Subtractive Binning of Freshwater Chronoseries Metagenomes Recovers Nearly Complete Genomes from over Four Hundred Novel Species.</title>
        <authorList>
            <person name="Rodriguez-R L.M."/>
            <person name="Tsementzi D."/>
            <person name="Luo C."/>
            <person name="Konstantinidis K.T."/>
        </authorList>
    </citation>
    <scope>NUCLEOTIDE SEQUENCE</scope>
    <source>
        <strain evidence="5">WB5_2A_028</strain>
    </source>
</reference>
<dbReference type="GO" id="GO:0016887">
    <property type="term" value="F:ATP hydrolysis activity"/>
    <property type="evidence" value="ECO:0007669"/>
    <property type="project" value="InterPro"/>
</dbReference>
<dbReference type="SMART" id="SM00382">
    <property type="entry name" value="AAA"/>
    <property type="match status" value="2"/>
</dbReference>
<dbReference type="GO" id="GO:0005524">
    <property type="term" value="F:ATP binding"/>
    <property type="evidence" value="ECO:0007669"/>
    <property type="project" value="UniProtKB-KW"/>
</dbReference>
<dbReference type="GO" id="GO:0043190">
    <property type="term" value="C:ATP-binding cassette (ABC) transporter complex"/>
    <property type="evidence" value="ECO:0007669"/>
    <property type="project" value="TreeGrafter"/>
</dbReference>
<feature type="domain" description="ABC transporter" evidence="4">
    <location>
        <begin position="2"/>
        <end position="242"/>
    </location>
</feature>
<gene>
    <name evidence="5" type="ORF">EBT44_00025</name>
</gene>
<dbReference type="SUPFAM" id="SSF52540">
    <property type="entry name" value="P-loop containing nucleoside triphosphate hydrolases"/>
    <property type="match status" value="2"/>
</dbReference>
<evidence type="ECO:0000259" key="4">
    <source>
        <dbReference type="PROSITE" id="PS50893"/>
    </source>
</evidence>
<dbReference type="Pfam" id="PF00005">
    <property type="entry name" value="ABC_tran"/>
    <property type="match status" value="2"/>
</dbReference>
<keyword evidence="1" id="KW-0813">Transport</keyword>
<evidence type="ECO:0000256" key="3">
    <source>
        <dbReference type="ARBA" id="ARBA00022840"/>
    </source>
</evidence>
<name>A0A965LKE6_9PROT</name>
<dbReference type="GO" id="GO:0042626">
    <property type="term" value="F:ATPase-coupled transmembrane transporter activity"/>
    <property type="evidence" value="ECO:0007669"/>
    <property type="project" value="TreeGrafter"/>
</dbReference>
<sequence length="535" mass="57690">MITFDNVTLIYPYVQRTIFENLSFEVPEGEFVLVMGDTGAGKSTLLKLMNGLVPHHTGGIFSGTIKIAGRDTALHKPRELVDLIAIVGQNPALGFVTDTVEEELVFGMESLGISPEVMRKRVEDTLDLLALAPLRNRTLASLSGGEQQRAAIASVLTMNPKVLLLDEPTSALDPIAAEEVLATLSRLVHDLGITVIIAEHKLERVLQFVDRVIYVEDQNTVSIGSPEEILKESAIAPPIIQLSRALHSSEIPMTVRDARRTISHLAQDISPPERKAVAPSASEVLSIENLTIRYGEKVALENISLSIKSSEIVAVMGRNGAGKSTLLTSMVGLREIAKGSVQVVGRDPKRLHGAALISAIGFVPQESGDLLYAQSVAEELENSDQDNYVASGTTEQILRKLLPSVDSQLHPRDLSEGERLCLVLAIVLAKKPSLLILDEPTRGLDYQAKERLIKAISEIVSENTAVVIASHDVELVADIATRVVVLADGEIVADGEVAEILTSSPAFAPQVTKVLAPARWLTVSEVLQSLGEKNT</sequence>
<dbReference type="PROSITE" id="PS00675">
    <property type="entry name" value="SIGMA54_INTERACT_1"/>
    <property type="match status" value="1"/>
</dbReference>
<dbReference type="InterPro" id="IPR050095">
    <property type="entry name" value="ECF_ABC_transporter_ATP-bd"/>
</dbReference>
<dbReference type="InterPro" id="IPR025662">
    <property type="entry name" value="Sigma_54_int_dom_ATP-bd_1"/>
</dbReference>
<evidence type="ECO:0000256" key="2">
    <source>
        <dbReference type="ARBA" id="ARBA00022741"/>
    </source>
</evidence>
<evidence type="ECO:0000313" key="6">
    <source>
        <dbReference type="Proteomes" id="UP000740727"/>
    </source>
</evidence>
<dbReference type="InterPro" id="IPR003593">
    <property type="entry name" value="AAA+_ATPase"/>
</dbReference>
<keyword evidence="2" id="KW-0547">Nucleotide-binding</keyword>
<organism evidence="5 6">
    <name type="scientific">Candidatus Fonsibacter lacus</name>
    <dbReference type="NCBI Taxonomy" id="2576439"/>
    <lineage>
        <taxon>Bacteria</taxon>
        <taxon>Pseudomonadati</taxon>
        <taxon>Pseudomonadota</taxon>
        <taxon>Alphaproteobacteria</taxon>
        <taxon>Candidatus Pelagibacterales</taxon>
        <taxon>Candidatus Pelagibacterales incertae sedis</taxon>
        <taxon>Candidatus Fonsibacter</taxon>
    </lineage>
</organism>
<dbReference type="PROSITE" id="PS00211">
    <property type="entry name" value="ABC_TRANSPORTER_1"/>
    <property type="match status" value="1"/>
</dbReference>
<dbReference type="InterPro" id="IPR027417">
    <property type="entry name" value="P-loop_NTPase"/>
</dbReference>
<dbReference type="Gene3D" id="3.40.50.300">
    <property type="entry name" value="P-loop containing nucleotide triphosphate hydrolases"/>
    <property type="match status" value="2"/>
</dbReference>
<keyword evidence="3 5" id="KW-0067">ATP-binding</keyword>
<dbReference type="AlphaFoldDB" id="A0A965LKE6"/>
<dbReference type="InterPro" id="IPR015856">
    <property type="entry name" value="ABC_transpr_CbiO/EcfA_su"/>
</dbReference>
<comment type="caution">
    <text evidence="5">The sequence shown here is derived from an EMBL/GenBank/DDBJ whole genome shotgun (WGS) entry which is preliminary data.</text>
</comment>
<protein>
    <submittedName>
        <fullName evidence="5">ATP-binding cassette domain-containing protein</fullName>
    </submittedName>
</protein>
<dbReference type="CDD" id="cd03225">
    <property type="entry name" value="ABC_cobalt_CbiO_domain1"/>
    <property type="match status" value="1"/>
</dbReference>
<evidence type="ECO:0000313" key="5">
    <source>
        <dbReference type="EMBL" id="NBR93250.1"/>
    </source>
</evidence>